<comment type="caution">
    <text evidence="2">The sequence shown here is derived from an EMBL/GenBank/DDBJ whole genome shotgun (WGS) entry which is preliminary data.</text>
</comment>
<dbReference type="EMBL" id="RZYA01000034">
    <property type="protein sequence ID" value="RVU15246.1"/>
    <property type="molecule type" value="Genomic_DNA"/>
</dbReference>
<feature type="region of interest" description="Disordered" evidence="1">
    <location>
        <begin position="146"/>
        <end position="169"/>
    </location>
</feature>
<organism evidence="2 3">
    <name type="scientific">Streptomyces antnestii</name>
    <dbReference type="NCBI Taxonomy" id="2494256"/>
    <lineage>
        <taxon>Bacteria</taxon>
        <taxon>Bacillati</taxon>
        <taxon>Actinomycetota</taxon>
        <taxon>Actinomycetes</taxon>
        <taxon>Kitasatosporales</taxon>
        <taxon>Streptomycetaceae</taxon>
        <taxon>Streptomyces</taxon>
    </lineage>
</organism>
<evidence type="ECO:0000256" key="1">
    <source>
        <dbReference type="SAM" id="MobiDB-lite"/>
    </source>
</evidence>
<feature type="compositionally biased region" description="Low complexity" evidence="1">
    <location>
        <begin position="147"/>
        <end position="164"/>
    </location>
</feature>
<evidence type="ECO:0000313" key="2">
    <source>
        <dbReference type="EMBL" id="RVU15246.1"/>
    </source>
</evidence>
<reference evidence="2 3" key="1">
    <citation type="submission" date="2019-01" db="EMBL/GenBank/DDBJ databases">
        <title>Genome sequences of Streptomyces and Rhizobium isolates collected from root and soil.</title>
        <authorList>
            <person name="Chhettri S."/>
            <person name="Sevigny J.L."/>
            <person name="Sen A."/>
            <person name="Ennis N."/>
            <person name="Tisa L."/>
        </authorList>
    </citation>
    <scope>NUCLEOTIDE SEQUENCE [LARGE SCALE GENOMIC DNA]</scope>
    <source>
        <strain evidence="2 3">San01</strain>
    </source>
</reference>
<evidence type="ECO:0000313" key="3">
    <source>
        <dbReference type="Proteomes" id="UP000283128"/>
    </source>
</evidence>
<protein>
    <recommendedName>
        <fullName evidence="4">A-factor biosynthesis hotdog domain-containing protein</fullName>
    </recommendedName>
</protein>
<feature type="region of interest" description="Disordered" evidence="1">
    <location>
        <begin position="1"/>
        <end position="37"/>
    </location>
</feature>
<name>A0A3S2YMZ0_9ACTN</name>
<evidence type="ECO:0008006" key="4">
    <source>
        <dbReference type="Google" id="ProtNLM"/>
    </source>
</evidence>
<keyword evidence="3" id="KW-1185">Reference proteome</keyword>
<dbReference type="OrthoDB" id="4141882at2"/>
<dbReference type="Proteomes" id="UP000283128">
    <property type="component" value="Unassembled WGS sequence"/>
</dbReference>
<proteinExistence type="predicted"/>
<gene>
    <name evidence="2" type="ORF">EOT10_39450</name>
</gene>
<dbReference type="RefSeq" id="WP_127833204.1">
    <property type="nucleotide sequence ID" value="NZ_RZYA01000034.1"/>
</dbReference>
<dbReference type="AlphaFoldDB" id="A0A3S2YMZ0"/>
<accession>A0A3S2YMZ0</accession>
<feature type="compositionally biased region" description="Polar residues" evidence="1">
    <location>
        <begin position="23"/>
        <end position="37"/>
    </location>
</feature>
<sequence length="251" mass="25834">MDGVSVEGQRVHSGAPAGPKASGRTSTGPGGQAQTPVRWSAMGLPTMASMPVGSLARASSRSFTARCQWPRLHPLNERAAEVRHHPLIMVESARRLALAVERLHLLGGDTPFEPASISLGLRPCTQPQEQGGATEVEAVLVLSDLAPPRTGSRPTGPSPSSGTGAQPSRRARCAWLVPPAAGDVLDAGRQATLLRSGRTADAVVGLCVDLRAPVPSCGAAVEVETEATGSRFLVTAAHRTVATGSVMLAGP</sequence>